<name>A0A9D4EST9_DREPO</name>
<evidence type="ECO:0000313" key="2">
    <source>
        <dbReference type="Proteomes" id="UP000828390"/>
    </source>
</evidence>
<sequence length="132" mass="14649">MLSVADTLHHLTGDVRTRIEHALLGQKSETESSNKTIGAIGERLLTIGDGIAATPYASTVAATLTFGLAFVPITQASLYVWPRFRGPVQNERITKKQSMPEVNDLHHIKDLQEQAITLRTKIEQLVDQTRLF</sequence>
<comment type="caution">
    <text evidence="1">The sequence shown here is derived from an EMBL/GenBank/DDBJ whole genome shotgun (WGS) entry which is preliminary data.</text>
</comment>
<accession>A0A9D4EST9</accession>
<reference evidence="1" key="2">
    <citation type="submission" date="2020-11" db="EMBL/GenBank/DDBJ databases">
        <authorList>
            <person name="McCartney M.A."/>
            <person name="Auch B."/>
            <person name="Kono T."/>
            <person name="Mallez S."/>
            <person name="Becker A."/>
            <person name="Gohl D.M."/>
            <person name="Silverstein K.A.T."/>
            <person name="Koren S."/>
            <person name="Bechman K.B."/>
            <person name="Herman A."/>
            <person name="Abrahante J.E."/>
            <person name="Garbe J."/>
        </authorList>
    </citation>
    <scope>NUCLEOTIDE SEQUENCE</scope>
    <source>
        <strain evidence="1">Duluth1</strain>
        <tissue evidence="1">Whole animal</tissue>
    </source>
</reference>
<keyword evidence="2" id="KW-1185">Reference proteome</keyword>
<dbReference type="EMBL" id="JAIWYP010000008">
    <property type="protein sequence ID" value="KAH3785875.1"/>
    <property type="molecule type" value="Genomic_DNA"/>
</dbReference>
<protein>
    <submittedName>
        <fullName evidence="1">Uncharacterized protein</fullName>
    </submittedName>
</protein>
<dbReference type="AlphaFoldDB" id="A0A9D4EST9"/>
<reference evidence="1" key="1">
    <citation type="journal article" date="2019" name="bioRxiv">
        <title>The Genome of the Zebra Mussel, Dreissena polymorpha: A Resource for Invasive Species Research.</title>
        <authorList>
            <person name="McCartney M.A."/>
            <person name="Auch B."/>
            <person name="Kono T."/>
            <person name="Mallez S."/>
            <person name="Zhang Y."/>
            <person name="Obille A."/>
            <person name="Becker A."/>
            <person name="Abrahante J.E."/>
            <person name="Garbe J."/>
            <person name="Badalamenti J.P."/>
            <person name="Herman A."/>
            <person name="Mangelson H."/>
            <person name="Liachko I."/>
            <person name="Sullivan S."/>
            <person name="Sone E.D."/>
            <person name="Koren S."/>
            <person name="Silverstein K.A.T."/>
            <person name="Beckman K.B."/>
            <person name="Gohl D.M."/>
        </authorList>
    </citation>
    <scope>NUCLEOTIDE SEQUENCE</scope>
    <source>
        <strain evidence="1">Duluth1</strain>
        <tissue evidence="1">Whole animal</tissue>
    </source>
</reference>
<organism evidence="1 2">
    <name type="scientific">Dreissena polymorpha</name>
    <name type="common">Zebra mussel</name>
    <name type="synonym">Mytilus polymorpha</name>
    <dbReference type="NCBI Taxonomy" id="45954"/>
    <lineage>
        <taxon>Eukaryota</taxon>
        <taxon>Metazoa</taxon>
        <taxon>Spiralia</taxon>
        <taxon>Lophotrochozoa</taxon>
        <taxon>Mollusca</taxon>
        <taxon>Bivalvia</taxon>
        <taxon>Autobranchia</taxon>
        <taxon>Heteroconchia</taxon>
        <taxon>Euheterodonta</taxon>
        <taxon>Imparidentia</taxon>
        <taxon>Neoheterodontei</taxon>
        <taxon>Myida</taxon>
        <taxon>Dreissenoidea</taxon>
        <taxon>Dreissenidae</taxon>
        <taxon>Dreissena</taxon>
    </lineage>
</organism>
<proteinExistence type="predicted"/>
<dbReference type="Proteomes" id="UP000828390">
    <property type="component" value="Unassembled WGS sequence"/>
</dbReference>
<evidence type="ECO:0000313" key="1">
    <source>
        <dbReference type="EMBL" id="KAH3785875.1"/>
    </source>
</evidence>
<gene>
    <name evidence="1" type="ORF">DPMN_163970</name>
</gene>